<dbReference type="RefSeq" id="YP_009199227.1">
    <property type="nucleotide sequence ID" value="NC_028805.1"/>
</dbReference>
<proteinExistence type="predicted"/>
<protein>
    <submittedName>
        <fullName evidence="1">Uncharacterized protein</fullName>
    </submittedName>
</protein>
<reference evidence="1 2" key="1">
    <citation type="journal article" date="2015" name="Genome Announc.">
        <title>Genome Sequences of Five Additional Brevibacillus laterosporus Bacteriophages.</title>
        <authorList>
            <person name="Merrill B.D."/>
            <person name="Berg J.A."/>
            <person name="Graves K.A."/>
            <person name="Ward A.T."/>
            <person name="Hilton J.A."/>
            <person name="Wake B.N."/>
            <person name="Grose J.H."/>
            <person name="Breakwell D.P."/>
            <person name="Burnett S.H."/>
        </authorList>
    </citation>
    <scope>NUCLEOTIDE SEQUENCE [LARGE SCALE GENOMIC DNA]</scope>
</reference>
<accession>A0A0K2CNV6</accession>
<dbReference type="GeneID" id="26626114"/>
<dbReference type="Proteomes" id="UP000208104">
    <property type="component" value="Segment"/>
</dbReference>
<dbReference type="EMBL" id="KT151955">
    <property type="protein sequence ID" value="ALA07295.1"/>
    <property type="molecule type" value="Genomic_DNA"/>
</dbReference>
<dbReference type="KEGG" id="vg:26626114"/>
<keyword evidence="2" id="KW-1185">Reference proteome</keyword>
<name>A0A0K2CNV6_9CAUD</name>
<gene>
    <name evidence="1" type="ORF">JENST_166</name>
</gene>
<organism evidence="1 2">
    <name type="scientific">Brevibacillus phage Jenst</name>
    <dbReference type="NCBI Taxonomy" id="1691954"/>
    <lineage>
        <taxon>Viruses</taxon>
        <taxon>Duplodnaviria</taxon>
        <taxon>Heunggongvirae</taxon>
        <taxon>Uroviricota</taxon>
        <taxon>Caudoviricetes</taxon>
        <taxon>Jenstvirus</taxon>
        <taxon>Jenstvirus jenst</taxon>
    </lineage>
</organism>
<sequence>MTIPHRAAYNIRGDGLMNKFVQNAILAATNHKIKGTRAFFPEWTNDRGDYIQPVKVGFVSMTGGDTPGGLYLTVLKDTEDKVMAYFLLGGTIEGMTDELISTLKDNDKVVIIGTDLNGELQAAFAVDMYDKQIDQVMHFYSYCSSWGIEEVIRKTFQNSKVYDTFT</sequence>
<evidence type="ECO:0000313" key="1">
    <source>
        <dbReference type="EMBL" id="ALA07295.1"/>
    </source>
</evidence>
<evidence type="ECO:0000313" key="2">
    <source>
        <dbReference type="Proteomes" id="UP000208104"/>
    </source>
</evidence>